<evidence type="ECO:0000313" key="5">
    <source>
        <dbReference type="EMBL" id="KAF4397342.1"/>
    </source>
</evidence>
<dbReference type="GO" id="GO:0006397">
    <property type="term" value="P:mRNA processing"/>
    <property type="evidence" value="ECO:0007669"/>
    <property type="project" value="UniProtKB-KW"/>
</dbReference>
<protein>
    <submittedName>
        <fullName evidence="5">Uncharacterized protein</fullName>
    </submittedName>
</protein>
<evidence type="ECO:0000256" key="1">
    <source>
        <dbReference type="ARBA" id="ARBA00004496"/>
    </source>
</evidence>
<dbReference type="SUPFAM" id="SSF50729">
    <property type="entry name" value="PH domain-like"/>
    <property type="match status" value="1"/>
</dbReference>
<dbReference type="PANTHER" id="PTHR16290:SF0">
    <property type="entry name" value="DECAPPING PROTEIN 1, ISOFORM A"/>
    <property type="match status" value="1"/>
</dbReference>
<dbReference type="GO" id="GO:0000290">
    <property type="term" value="P:deadenylation-dependent decapping of nuclear-transcribed mRNA"/>
    <property type="evidence" value="ECO:0007669"/>
    <property type="project" value="InterPro"/>
</dbReference>
<gene>
    <name evidence="5" type="ORF">G4B88_027082</name>
</gene>
<dbReference type="InterPro" id="IPR010334">
    <property type="entry name" value="Dcp1"/>
</dbReference>
<comment type="similarity">
    <text evidence="2">Belongs to the DCP1 family.</text>
</comment>
<name>A0A7J6HPY9_CANSA</name>
<evidence type="ECO:0000256" key="4">
    <source>
        <dbReference type="ARBA" id="ARBA00022664"/>
    </source>
</evidence>
<dbReference type="GO" id="GO:0003729">
    <property type="term" value="F:mRNA binding"/>
    <property type="evidence" value="ECO:0007669"/>
    <property type="project" value="TreeGrafter"/>
</dbReference>
<sequence length="251" mass="28478">MSRPKRERLHNRPKRTAALSPYSRALSRQQWRFSSPPASGFKRKLIDLPVAAVEFLFSSSSLRWSLLLLLVVCGLSSDDGEEIYQMQRSKGLLTISNLLPPSLFLPPLMSLTMDILSSSMLTNQSLMTRPSCPVNLSSSGLVSVLGFSLPSPRMACLLLTWQEIANSRKDFEGSLFVVKRNTQPRFQFIVMNRRNTGSHSYSFLLRSHLEHKEPLSIENGPYKTYNFIGDILFVLLEKRIERDDVLVNGEN</sequence>
<dbReference type="GO" id="GO:0031087">
    <property type="term" value="P:deadenylation-independent decapping of nuclear-transcribed mRNA"/>
    <property type="evidence" value="ECO:0007669"/>
    <property type="project" value="TreeGrafter"/>
</dbReference>
<dbReference type="InterPro" id="IPR011993">
    <property type="entry name" value="PH-like_dom_sf"/>
</dbReference>
<dbReference type="Pfam" id="PF06058">
    <property type="entry name" value="DCP1"/>
    <property type="match status" value="1"/>
</dbReference>
<dbReference type="Proteomes" id="UP000583929">
    <property type="component" value="Unassembled WGS sequence"/>
</dbReference>
<proteinExistence type="inferred from homology"/>
<reference evidence="5 6" key="1">
    <citation type="journal article" date="2020" name="bioRxiv">
        <title>Sequence and annotation of 42 cannabis genomes reveals extensive copy number variation in cannabinoid synthesis and pathogen resistance genes.</title>
        <authorList>
            <person name="Mckernan K.J."/>
            <person name="Helbert Y."/>
            <person name="Kane L.T."/>
            <person name="Ebling H."/>
            <person name="Zhang L."/>
            <person name="Liu B."/>
            <person name="Eaton Z."/>
            <person name="Mclaughlin S."/>
            <person name="Kingan S."/>
            <person name="Baybayan P."/>
            <person name="Concepcion G."/>
            <person name="Jordan M."/>
            <person name="Riva A."/>
            <person name="Barbazuk W."/>
            <person name="Harkins T."/>
        </authorList>
    </citation>
    <scope>NUCLEOTIDE SEQUENCE [LARGE SCALE GENOMIC DNA]</scope>
    <source>
        <strain evidence="6">cv. Jamaican Lion 4</strain>
        <tissue evidence="5">Leaf</tissue>
    </source>
</reference>
<dbReference type="GO" id="GO:0008047">
    <property type="term" value="F:enzyme activator activity"/>
    <property type="evidence" value="ECO:0007669"/>
    <property type="project" value="InterPro"/>
</dbReference>
<dbReference type="EMBL" id="JAATIQ010000033">
    <property type="protein sequence ID" value="KAF4397342.1"/>
    <property type="molecule type" value="Genomic_DNA"/>
</dbReference>
<dbReference type="GO" id="GO:0000932">
    <property type="term" value="C:P-body"/>
    <property type="evidence" value="ECO:0007669"/>
    <property type="project" value="TreeGrafter"/>
</dbReference>
<keyword evidence="6" id="KW-1185">Reference proteome</keyword>
<evidence type="ECO:0000256" key="3">
    <source>
        <dbReference type="ARBA" id="ARBA00022490"/>
    </source>
</evidence>
<evidence type="ECO:0000313" key="6">
    <source>
        <dbReference type="Proteomes" id="UP000583929"/>
    </source>
</evidence>
<dbReference type="Gene3D" id="2.30.29.30">
    <property type="entry name" value="Pleckstrin-homology domain (PH domain)/Phosphotyrosine-binding domain (PTB)"/>
    <property type="match status" value="1"/>
</dbReference>
<accession>A0A7J6HPY9</accession>
<keyword evidence="4" id="KW-0507">mRNA processing</keyword>
<evidence type="ECO:0000256" key="2">
    <source>
        <dbReference type="ARBA" id="ARBA00008778"/>
    </source>
</evidence>
<keyword evidence="3" id="KW-0963">Cytoplasm</keyword>
<comment type="caution">
    <text evidence="5">The sequence shown here is derived from an EMBL/GenBank/DDBJ whole genome shotgun (WGS) entry which is preliminary data.</text>
</comment>
<comment type="subcellular location">
    <subcellularLocation>
        <location evidence="1">Cytoplasm</location>
    </subcellularLocation>
</comment>
<organism evidence="5 6">
    <name type="scientific">Cannabis sativa</name>
    <name type="common">Hemp</name>
    <name type="synonym">Marijuana</name>
    <dbReference type="NCBI Taxonomy" id="3483"/>
    <lineage>
        <taxon>Eukaryota</taxon>
        <taxon>Viridiplantae</taxon>
        <taxon>Streptophyta</taxon>
        <taxon>Embryophyta</taxon>
        <taxon>Tracheophyta</taxon>
        <taxon>Spermatophyta</taxon>
        <taxon>Magnoliopsida</taxon>
        <taxon>eudicotyledons</taxon>
        <taxon>Gunneridae</taxon>
        <taxon>Pentapetalae</taxon>
        <taxon>rosids</taxon>
        <taxon>fabids</taxon>
        <taxon>Rosales</taxon>
        <taxon>Cannabaceae</taxon>
        <taxon>Cannabis</taxon>
    </lineage>
</organism>
<dbReference type="AlphaFoldDB" id="A0A7J6HPY9"/>
<dbReference type="PANTHER" id="PTHR16290">
    <property type="entry name" value="TRANSCRIPTION FACTOR SMIF DECAPPING ENZYME DCP1"/>
    <property type="match status" value="1"/>
</dbReference>